<keyword evidence="2" id="KW-0223">Dioxygenase</keyword>
<dbReference type="EMBL" id="OZ037953">
    <property type="protein sequence ID" value="CAL1697850.1"/>
    <property type="molecule type" value="Genomic_DNA"/>
</dbReference>
<organism evidence="5 6">
    <name type="scientific">Somion occarium</name>
    <dbReference type="NCBI Taxonomy" id="3059160"/>
    <lineage>
        <taxon>Eukaryota</taxon>
        <taxon>Fungi</taxon>
        <taxon>Dikarya</taxon>
        <taxon>Basidiomycota</taxon>
        <taxon>Agaricomycotina</taxon>
        <taxon>Agaricomycetes</taxon>
        <taxon>Polyporales</taxon>
        <taxon>Cerrenaceae</taxon>
        <taxon>Somion</taxon>
    </lineage>
</organism>
<reference evidence="6" key="1">
    <citation type="submission" date="2024-04" db="EMBL/GenBank/DDBJ databases">
        <authorList>
            <person name="Shaw F."/>
            <person name="Minotto A."/>
        </authorList>
    </citation>
    <scope>NUCLEOTIDE SEQUENCE [LARGE SCALE GENOMIC DNA]</scope>
</reference>
<keyword evidence="3" id="KW-0560">Oxidoreductase</keyword>
<protein>
    <recommendedName>
        <fullName evidence="4">Intradiol ring-cleavage dioxygenases domain-containing protein</fullName>
    </recommendedName>
</protein>
<evidence type="ECO:0000256" key="3">
    <source>
        <dbReference type="ARBA" id="ARBA00023002"/>
    </source>
</evidence>
<comment type="similarity">
    <text evidence="1">Belongs to the intradiol ring-cleavage dioxygenase family.</text>
</comment>
<dbReference type="InterPro" id="IPR000627">
    <property type="entry name" value="Intradiol_dOase_C"/>
</dbReference>
<dbReference type="InterPro" id="IPR050770">
    <property type="entry name" value="Intradiol_RC_Dioxygenase"/>
</dbReference>
<evidence type="ECO:0000259" key="4">
    <source>
        <dbReference type="Pfam" id="PF00775"/>
    </source>
</evidence>
<name>A0ABP1CQ91_9APHY</name>
<proteinExistence type="inferred from homology"/>
<dbReference type="SUPFAM" id="SSF49482">
    <property type="entry name" value="Aromatic compound dioxygenase"/>
    <property type="match status" value="1"/>
</dbReference>
<dbReference type="Pfam" id="PF00775">
    <property type="entry name" value="Dioxygenase_C"/>
    <property type="match status" value="1"/>
</dbReference>
<sequence>MTSSTVVTTTLKFGSNHEPISLPVRVFSLIRSLFVFLVSENVLLWSRFLQGRRNPQAEVEGPYYVVGAPDRRLEEGKALLASLDVLKAFGPYLVTITVTSPKGEPVPHAVLDWWQADTAGSYSLTTYRLRGKMTTDAQGRIEVLTVAPGKYGPEGYERAGHFHFTIADEEEKKWETLTTQLYVCKGNDAKEMGTDFLNFVRPARPANMVQSWSIPSSDGKRFMDFPPLAANDIEAKENIRWWNEKLAEHDENLTVVAGSQVEIKMNAPPRLFFF</sequence>
<feature type="domain" description="Intradiol ring-cleavage dioxygenases" evidence="4">
    <location>
        <begin position="60"/>
        <end position="184"/>
    </location>
</feature>
<dbReference type="InterPro" id="IPR015889">
    <property type="entry name" value="Intradiol_dOase_core"/>
</dbReference>
<evidence type="ECO:0000256" key="1">
    <source>
        <dbReference type="ARBA" id="ARBA00007825"/>
    </source>
</evidence>
<evidence type="ECO:0000313" key="6">
    <source>
        <dbReference type="Proteomes" id="UP001497453"/>
    </source>
</evidence>
<gene>
    <name evidence="5" type="ORF">GFSPODELE1_LOCUS1883</name>
</gene>
<dbReference type="Proteomes" id="UP001497453">
    <property type="component" value="Chromosome 10"/>
</dbReference>
<evidence type="ECO:0000256" key="2">
    <source>
        <dbReference type="ARBA" id="ARBA00022964"/>
    </source>
</evidence>
<dbReference type="PANTHER" id="PTHR33711:SF10">
    <property type="entry name" value="INTRADIOL RING-CLEAVAGE DIOXYGENASES DOMAIN-CONTAINING PROTEIN"/>
    <property type="match status" value="1"/>
</dbReference>
<keyword evidence="6" id="KW-1185">Reference proteome</keyword>
<dbReference type="PANTHER" id="PTHR33711">
    <property type="entry name" value="DIOXYGENASE, PUTATIVE (AFU_ORTHOLOGUE AFUA_2G02910)-RELATED"/>
    <property type="match status" value="1"/>
</dbReference>
<accession>A0ABP1CQ91</accession>
<dbReference type="Gene3D" id="2.60.130.10">
    <property type="entry name" value="Aromatic compound dioxygenase"/>
    <property type="match status" value="1"/>
</dbReference>
<evidence type="ECO:0000313" key="5">
    <source>
        <dbReference type="EMBL" id="CAL1697850.1"/>
    </source>
</evidence>